<dbReference type="PROSITE" id="PS00086">
    <property type="entry name" value="CYTOCHROME_P450"/>
    <property type="match status" value="1"/>
</dbReference>
<comment type="caution">
    <text evidence="8">The sequence shown here is derived from an EMBL/GenBank/DDBJ whole genome shotgun (WGS) entry which is preliminary data.</text>
</comment>
<dbReference type="InterPro" id="IPR017972">
    <property type="entry name" value="Cyt_P450_CS"/>
</dbReference>
<dbReference type="GO" id="GO:0004497">
    <property type="term" value="F:monooxygenase activity"/>
    <property type="evidence" value="ECO:0007669"/>
    <property type="project" value="UniProtKB-KW"/>
</dbReference>
<evidence type="ECO:0000313" key="9">
    <source>
        <dbReference type="Proteomes" id="UP000256690"/>
    </source>
</evidence>
<evidence type="ECO:0000256" key="7">
    <source>
        <dbReference type="RuleBase" id="RU000461"/>
    </source>
</evidence>
<keyword evidence="5 6" id="KW-0408">Iron</keyword>
<dbReference type="AlphaFoldDB" id="A0A3D8REQ2"/>
<feature type="binding site" description="axial binding residue" evidence="6">
    <location>
        <position position="434"/>
    </location>
    <ligand>
        <name>heme</name>
        <dbReference type="ChEBI" id="CHEBI:30413"/>
    </ligand>
    <ligandPart>
        <name>Fe</name>
        <dbReference type="ChEBI" id="CHEBI:18248"/>
    </ligandPart>
</feature>
<proteinExistence type="inferred from homology"/>
<dbReference type="PRINTS" id="PR00463">
    <property type="entry name" value="EP450I"/>
</dbReference>
<evidence type="ECO:0008006" key="10">
    <source>
        <dbReference type="Google" id="ProtNLM"/>
    </source>
</evidence>
<dbReference type="InterPro" id="IPR036396">
    <property type="entry name" value="Cyt_P450_sf"/>
</dbReference>
<dbReference type="OrthoDB" id="1470350at2759"/>
<evidence type="ECO:0000313" key="8">
    <source>
        <dbReference type="EMBL" id="RDW72334.1"/>
    </source>
</evidence>
<dbReference type="PRINTS" id="PR00385">
    <property type="entry name" value="P450"/>
</dbReference>
<comment type="similarity">
    <text evidence="2 7">Belongs to the cytochrome P450 family.</text>
</comment>
<dbReference type="Proteomes" id="UP000256690">
    <property type="component" value="Unassembled WGS sequence"/>
</dbReference>
<protein>
    <recommendedName>
        <fullName evidence="10">Cytochrome P450</fullName>
    </recommendedName>
</protein>
<dbReference type="GO" id="GO:0044550">
    <property type="term" value="P:secondary metabolite biosynthetic process"/>
    <property type="evidence" value="ECO:0007669"/>
    <property type="project" value="UniProtKB-ARBA"/>
</dbReference>
<keyword evidence="3 6" id="KW-0479">Metal-binding</keyword>
<keyword evidence="6 7" id="KW-0349">Heme</keyword>
<evidence type="ECO:0000256" key="3">
    <source>
        <dbReference type="ARBA" id="ARBA00022723"/>
    </source>
</evidence>
<dbReference type="RefSeq" id="XP_026601554.1">
    <property type="nucleotide sequence ID" value="XM_026749522.1"/>
</dbReference>
<dbReference type="InterPro" id="IPR002401">
    <property type="entry name" value="Cyt_P450_E_grp-I"/>
</dbReference>
<evidence type="ECO:0000256" key="4">
    <source>
        <dbReference type="ARBA" id="ARBA00023002"/>
    </source>
</evidence>
<dbReference type="EMBL" id="PVWQ01000009">
    <property type="protein sequence ID" value="RDW72334.1"/>
    <property type="molecule type" value="Genomic_DNA"/>
</dbReference>
<gene>
    <name evidence="8" type="ORF">DSM5745_07506</name>
</gene>
<sequence>MVVTPMLQPHLQKYLPKRLYARIDLAIYGWEFRRKDEVHGRLGKTFALVTLDECTLVADPALASAILQRRKDFHQPAVVEKVMGIFGSNIVTVSLVAFPRDFILGADAKRKWKLVQRCDMATPAQNDRTEFQRKYLANGVERDLSASAGNAILHAATSWKPNSERAATADPRSFAQTIDEGKNAYFETILLVAEMLLEAALIPAAVLKLWFMPARLQLLGRRKEKMPAYTRAVLDMERRAAGEEPTSHRSFLKMLVGCAEEAKGASASDLFLTDDEISGNLFIFSVAGFETTANTMGYAVMLLAVYPKWQTWMREDIQHLPLDPSVWKYDEVFPKSTRILAVMFETLRLFTAVMHATRSVAEPQQVAGAASTSPHLLLPPMDIFISMQIIHADRDLWGPDCADFKPSRWIDGTGQLVTPPKGTFMPWSGGPRVCPGMKMAQVEFVAALAVLFRSVRCDPVPLGGEDLDAARRRLRGLMRDPVAQVSLQIRDPNAVVLRWSEIGRGSGEGRPDAQG</sequence>
<dbReference type="GO" id="GO:0016705">
    <property type="term" value="F:oxidoreductase activity, acting on paired donors, with incorporation or reduction of molecular oxygen"/>
    <property type="evidence" value="ECO:0007669"/>
    <property type="project" value="InterPro"/>
</dbReference>
<comment type="cofactor">
    <cofactor evidence="1 6">
        <name>heme</name>
        <dbReference type="ChEBI" id="CHEBI:30413"/>
    </cofactor>
</comment>
<dbReference type="STRING" id="1810919.A0A3D8REQ2"/>
<evidence type="ECO:0000256" key="2">
    <source>
        <dbReference type="ARBA" id="ARBA00010617"/>
    </source>
</evidence>
<evidence type="ECO:0000256" key="1">
    <source>
        <dbReference type="ARBA" id="ARBA00001971"/>
    </source>
</evidence>
<dbReference type="Pfam" id="PF00067">
    <property type="entry name" value="p450"/>
    <property type="match status" value="1"/>
</dbReference>
<dbReference type="InterPro" id="IPR001128">
    <property type="entry name" value="Cyt_P450"/>
</dbReference>
<keyword evidence="9" id="KW-1185">Reference proteome</keyword>
<dbReference type="Gene3D" id="1.10.630.10">
    <property type="entry name" value="Cytochrome P450"/>
    <property type="match status" value="1"/>
</dbReference>
<reference evidence="8 9" key="1">
    <citation type="journal article" date="2018" name="IMA Fungus">
        <title>IMA Genome-F 9: Draft genome sequence of Annulohypoxylon stygium, Aspergillus mulundensis, Berkeleyomyces basicola (syn. Thielaviopsis basicola), Ceratocystis smalleyi, two Cercospora beticola strains, Coleophoma cylindrospora, Fusarium fracticaudum, Phialophora cf. hyalina, and Morchella septimelata.</title>
        <authorList>
            <person name="Wingfield B.D."/>
            <person name="Bills G.F."/>
            <person name="Dong Y."/>
            <person name="Huang W."/>
            <person name="Nel W.J."/>
            <person name="Swalarsk-Parry B.S."/>
            <person name="Vaghefi N."/>
            <person name="Wilken P.M."/>
            <person name="An Z."/>
            <person name="de Beer Z.W."/>
            <person name="De Vos L."/>
            <person name="Chen L."/>
            <person name="Duong T.A."/>
            <person name="Gao Y."/>
            <person name="Hammerbacher A."/>
            <person name="Kikkert J.R."/>
            <person name="Li Y."/>
            <person name="Li H."/>
            <person name="Li K."/>
            <person name="Li Q."/>
            <person name="Liu X."/>
            <person name="Ma X."/>
            <person name="Naidoo K."/>
            <person name="Pethybridge S.J."/>
            <person name="Sun J."/>
            <person name="Steenkamp E.T."/>
            <person name="van der Nest M.A."/>
            <person name="van Wyk S."/>
            <person name="Wingfield M.J."/>
            <person name="Xiong C."/>
            <person name="Yue Q."/>
            <person name="Zhang X."/>
        </authorList>
    </citation>
    <scope>NUCLEOTIDE SEQUENCE [LARGE SCALE GENOMIC DNA]</scope>
    <source>
        <strain evidence="8 9">DSM 5745</strain>
    </source>
</reference>
<dbReference type="GO" id="GO:0005506">
    <property type="term" value="F:iron ion binding"/>
    <property type="evidence" value="ECO:0007669"/>
    <property type="project" value="InterPro"/>
</dbReference>
<dbReference type="GO" id="GO:0020037">
    <property type="term" value="F:heme binding"/>
    <property type="evidence" value="ECO:0007669"/>
    <property type="project" value="InterPro"/>
</dbReference>
<name>A0A3D8REQ2_9EURO</name>
<keyword evidence="4 7" id="KW-0560">Oxidoreductase</keyword>
<dbReference type="SUPFAM" id="SSF48264">
    <property type="entry name" value="Cytochrome P450"/>
    <property type="match status" value="1"/>
</dbReference>
<organism evidence="8 9">
    <name type="scientific">Aspergillus mulundensis</name>
    <dbReference type="NCBI Taxonomy" id="1810919"/>
    <lineage>
        <taxon>Eukaryota</taxon>
        <taxon>Fungi</taxon>
        <taxon>Dikarya</taxon>
        <taxon>Ascomycota</taxon>
        <taxon>Pezizomycotina</taxon>
        <taxon>Eurotiomycetes</taxon>
        <taxon>Eurotiomycetidae</taxon>
        <taxon>Eurotiales</taxon>
        <taxon>Aspergillaceae</taxon>
        <taxon>Aspergillus</taxon>
        <taxon>Aspergillus subgen. Nidulantes</taxon>
    </lineage>
</organism>
<dbReference type="PANTHER" id="PTHR24305">
    <property type="entry name" value="CYTOCHROME P450"/>
    <property type="match status" value="1"/>
</dbReference>
<dbReference type="InterPro" id="IPR050121">
    <property type="entry name" value="Cytochrome_P450_monoxygenase"/>
</dbReference>
<dbReference type="PANTHER" id="PTHR24305:SF166">
    <property type="entry name" value="CYTOCHROME P450 12A4, MITOCHONDRIAL-RELATED"/>
    <property type="match status" value="1"/>
</dbReference>
<dbReference type="GeneID" id="38117876"/>
<evidence type="ECO:0000256" key="5">
    <source>
        <dbReference type="ARBA" id="ARBA00023004"/>
    </source>
</evidence>
<keyword evidence="7" id="KW-0503">Monooxygenase</keyword>
<evidence type="ECO:0000256" key="6">
    <source>
        <dbReference type="PIRSR" id="PIRSR602401-1"/>
    </source>
</evidence>
<accession>A0A3D8REQ2</accession>